<organism evidence="2 3">
    <name type="scientific">Aspergillus parasiticus</name>
    <dbReference type="NCBI Taxonomy" id="5067"/>
    <lineage>
        <taxon>Eukaryota</taxon>
        <taxon>Fungi</taxon>
        <taxon>Dikarya</taxon>
        <taxon>Ascomycota</taxon>
        <taxon>Pezizomycotina</taxon>
        <taxon>Eurotiomycetes</taxon>
        <taxon>Eurotiomycetidae</taxon>
        <taxon>Eurotiales</taxon>
        <taxon>Aspergillaceae</taxon>
        <taxon>Aspergillus</taxon>
        <taxon>Aspergillus subgen. Circumdati</taxon>
    </lineage>
</organism>
<evidence type="ECO:0000313" key="3">
    <source>
        <dbReference type="Proteomes" id="UP000326532"/>
    </source>
</evidence>
<accession>A0A5N6DCB2</accession>
<sequence length="68" mass="7145">MRLLTVATFVALSFCVTPTIAKCCPRTKWIPGIGQWCDGYSGHVSGAWCGKGPCNIFGCNCDGGCLGD</sequence>
<dbReference type="Proteomes" id="UP000326532">
    <property type="component" value="Unassembled WGS sequence"/>
</dbReference>
<protein>
    <submittedName>
        <fullName evidence="2">Uncharacterized protein</fullName>
    </submittedName>
</protein>
<feature type="non-terminal residue" evidence="2">
    <location>
        <position position="68"/>
    </location>
</feature>
<keyword evidence="3" id="KW-1185">Reference proteome</keyword>
<reference evidence="2 3" key="1">
    <citation type="submission" date="2019-04" db="EMBL/GenBank/DDBJ databases">
        <title>Fungal friends and foes A comparative genomics study of 23 Aspergillus species from section Flavi.</title>
        <authorList>
            <consortium name="DOE Joint Genome Institute"/>
            <person name="Kjaerbolling I."/>
            <person name="Vesth T.C."/>
            <person name="Frisvad J.C."/>
            <person name="Nybo J.L."/>
            <person name="Theobald S."/>
            <person name="Kildgaard S."/>
            <person name="Petersen T.I."/>
            <person name="Kuo A."/>
            <person name="Sato A."/>
            <person name="Lyhne E.K."/>
            <person name="Kogle M.E."/>
            <person name="Wiebenga A."/>
            <person name="Kun R.S."/>
            <person name="Lubbers R.J."/>
            <person name="Makela M.R."/>
            <person name="Barry K."/>
            <person name="Chovatia M."/>
            <person name="Clum A."/>
            <person name="Daum C."/>
            <person name="Haridas S."/>
            <person name="He G."/>
            <person name="LaButti K."/>
            <person name="Lipzen A."/>
            <person name="Mondo S."/>
            <person name="Pangilinan J."/>
            <person name="Riley R."/>
            <person name="Salamov A."/>
            <person name="Simmons B.A."/>
            <person name="Magnuson J.K."/>
            <person name="Henrissat B."/>
            <person name="Mortensen U.H."/>
            <person name="Larsen T.O."/>
            <person name="De vries R.P."/>
            <person name="Grigoriev I.V."/>
            <person name="Machida M."/>
            <person name="Baker S.E."/>
            <person name="Andersen M.R."/>
        </authorList>
    </citation>
    <scope>NUCLEOTIDE SEQUENCE [LARGE SCALE GENOMIC DNA]</scope>
    <source>
        <strain evidence="2 3">CBS 117618</strain>
    </source>
</reference>
<feature type="signal peptide" evidence="1">
    <location>
        <begin position="1"/>
        <end position="21"/>
    </location>
</feature>
<proteinExistence type="predicted"/>
<dbReference type="AlphaFoldDB" id="A0A5N6DCB2"/>
<name>A0A5N6DCB2_ASPPA</name>
<dbReference type="VEuPathDB" id="FungiDB:BDV34DRAFT_200562"/>
<dbReference type="Pfam" id="PF13164">
    <property type="entry name" value="Diedel"/>
    <property type="match status" value="1"/>
</dbReference>
<keyword evidence="1" id="KW-0732">Signal</keyword>
<dbReference type="Gene3D" id="3.30.70.2800">
    <property type="match status" value="1"/>
</dbReference>
<feature type="chain" id="PRO_5025042013" evidence="1">
    <location>
        <begin position="22"/>
        <end position="68"/>
    </location>
</feature>
<gene>
    <name evidence="2" type="ORF">BDV34DRAFT_200562</name>
</gene>
<evidence type="ECO:0000313" key="2">
    <source>
        <dbReference type="EMBL" id="KAB8202639.1"/>
    </source>
</evidence>
<evidence type="ECO:0000256" key="1">
    <source>
        <dbReference type="SAM" id="SignalP"/>
    </source>
</evidence>
<dbReference type="EMBL" id="ML735001">
    <property type="protein sequence ID" value="KAB8202639.1"/>
    <property type="molecule type" value="Genomic_DNA"/>
</dbReference>
<dbReference type="InterPro" id="IPR025061">
    <property type="entry name" value="Diedel"/>
</dbReference>